<accession>A0A9Q3C830</accession>
<keyword evidence="3" id="KW-1185">Reference proteome</keyword>
<feature type="compositionally biased region" description="Polar residues" evidence="1">
    <location>
        <begin position="57"/>
        <end position="71"/>
    </location>
</feature>
<feature type="region of interest" description="Disordered" evidence="1">
    <location>
        <begin position="47"/>
        <end position="107"/>
    </location>
</feature>
<gene>
    <name evidence="2" type="ORF">O181_018548</name>
</gene>
<proteinExistence type="predicted"/>
<evidence type="ECO:0000313" key="3">
    <source>
        <dbReference type="Proteomes" id="UP000765509"/>
    </source>
</evidence>
<dbReference type="Proteomes" id="UP000765509">
    <property type="component" value="Unassembled WGS sequence"/>
</dbReference>
<comment type="caution">
    <text evidence="2">The sequence shown here is derived from an EMBL/GenBank/DDBJ whole genome shotgun (WGS) entry which is preliminary data.</text>
</comment>
<protein>
    <submittedName>
        <fullName evidence="2">Uncharacterized protein</fullName>
    </submittedName>
</protein>
<sequence>MSPLLQTRIPAYCDDKLNDTFRQQEYAMRELQKNKYLNDFSTTSNKYASIQVEEPQHSTSEAEGVSTTPSDEASIKEEFLTRRSFQKSTVPSDDYENPTAAPTHTRTFHNVQEMTKNIQPSEDVHPQHLDVGTIPQSSSQEEEVIYSTNVE</sequence>
<organism evidence="2 3">
    <name type="scientific">Austropuccinia psidii MF-1</name>
    <dbReference type="NCBI Taxonomy" id="1389203"/>
    <lineage>
        <taxon>Eukaryota</taxon>
        <taxon>Fungi</taxon>
        <taxon>Dikarya</taxon>
        <taxon>Basidiomycota</taxon>
        <taxon>Pucciniomycotina</taxon>
        <taxon>Pucciniomycetes</taxon>
        <taxon>Pucciniales</taxon>
        <taxon>Sphaerophragmiaceae</taxon>
        <taxon>Austropuccinia</taxon>
    </lineage>
</organism>
<feature type="region of interest" description="Disordered" evidence="1">
    <location>
        <begin position="123"/>
        <end position="151"/>
    </location>
</feature>
<evidence type="ECO:0000256" key="1">
    <source>
        <dbReference type="SAM" id="MobiDB-lite"/>
    </source>
</evidence>
<dbReference type="EMBL" id="AVOT02005342">
    <property type="protein sequence ID" value="MBW0478833.1"/>
    <property type="molecule type" value="Genomic_DNA"/>
</dbReference>
<dbReference type="AlphaFoldDB" id="A0A9Q3C830"/>
<reference evidence="2" key="1">
    <citation type="submission" date="2021-03" db="EMBL/GenBank/DDBJ databases">
        <title>Draft genome sequence of rust myrtle Austropuccinia psidii MF-1, a brazilian biotype.</title>
        <authorList>
            <person name="Quecine M.C."/>
            <person name="Pachon D.M.R."/>
            <person name="Bonatelli M.L."/>
            <person name="Correr F.H."/>
            <person name="Franceschini L.M."/>
            <person name="Leite T.F."/>
            <person name="Margarido G.R.A."/>
            <person name="Almeida C.A."/>
            <person name="Ferrarezi J.A."/>
            <person name="Labate C.A."/>
        </authorList>
    </citation>
    <scope>NUCLEOTIDE SEQUENCE</scope>
    <source>
        <strain evidence="2">MF-1</strain>
    </source>
</reference>
<name>A0A9Q3C830_9BASI</name>
<evidence type="ECO:0000313" key="2">
    <source>
        <dbReference type="EMBL" id="MBW0478833.1"/>
    </source>
</evidence>